<evidence type="ECO:0000259" key="1">
    <source>
        <dbReference type="Pfam" id="PF04127"/>
    </source>
</evidence>
<organism evidence="2 3">
    <name type="scientific">Akkermansia massiliensis</name>
    <dbReference type="NCBI Taxonomy" id="2927224"/>
    <lineage>
        <taxon>Bacteria</taxon>
        <taxon>Pseudomonadati</taxon>
        <taxon>Verrucomicrobiota</taxon>
        <taxon>Verrucomicrobiia</taxon>
        <taxon>Verrucomicrobiales</taxon>
        <taxon>Akkermansiaceae</taxon>
        <taxon>Akkermansia</taxon>
    </lineage>
</organism>
<dbReference type="Pfam" id="PF04127">
    <property type="entry name" value="DFP"/>
    <property type="match status" value="1"/>
</dbReference>
<sequence length="227" mass="25119">MPLMRFLITAGPTREAIDPVRYLTNHSSGKMGYCLAEAAVHEGHSVLLISGPTSLDIPHGVDFLPVECAREMYDAVKNQAPYADAAILSAAVADYRPVSVPDRKIKKTGERMILELERTADILGSMRAEFGFRGILVGFAAETHDVENYARGKLERKRCDMIVANDVSRSDIGFNSSENEVLLVYPDRTELLEKAPKTQIAFQIIERACRLAQGKAPSWRTADPFHA</sequence>
<dbReference type="Proteomes" id="UP000642553">
    <property type="component" value="Chromosome"/>
</dbReference>
<dbReference type="GO" id="GO:0003824">
    <property type="term" value="F:catalytic activity"/>
    <property type="evidence" value="ECO:0007669"/>
    <property type="project" value="UniProtKB-ARBA"/>
</dbReference>
<evidence type="ECO:0000313" key="2">
    <source>
        <dbReference type="EMBL" id="QHV62391.1"/>
    </source>
</evidence>
<name>A0AAE6TBQ8_9BACT</name>
<dbReference type="EMBL" id="CP029701">
    <property type="protein sequence ID" value="QHV62391.1"/>
    <property type="molecule type" value="Genomic_DNA"/>
</dbReference>
<accession>A0AAE6TBQ8</accession>
<reference evidence="2" key="1">
    <citation type="submission" date="2018-05" db="EMBL/GenBank/DDBJ databases">
        <title>Complete genome sequnece of Akkermansia muciniphila EB-AMDK-40.</title>
        <authorList>
            <person name="Nam Y.-D."/>
            <person name="Chung W.-H."/>
            <person name="Park Y.S."/>
            <person name="Kang J."/>
        </authorList>
    </citation>
    <scope>NUCLEOTIDE SEQUENCE</scope>
    <source>
        <strain evidence="2">EB-AMDK-40</strain>
    </source>
</reference>
<protein>
    <submittedName>
        <fullName evidence="2">Phosphopantothenoylcysteine decarboxylase</fullName>
    </submittedName>
</protein>
<dbReference type="InterPro" id="IPR035929">
    <property type="entry name" value="CoaB-like_sf"/>
</dbReference>
<proteinExistence type="predicted"/>
<dbReference type="AlphaFoldDB" id="A0AAE6TBQ8"/>
<evidence type="ECO:0000313" key="3">
    <source>
        <dbReference type="Proteomes" id="UP000642553"/>
    </source>
</evidence>
<dbReference type="SUPFAM" id="SSF102645">
    <property type="entry name" value="CoaB-like"/>
    <property type="match status" value="1"/>
</dbReference>
<dbReference type="GO" id="GO:0015937">
    <property type="term" value="P:coenzyme A biosynthetic process"/>
    <property type="evidence" value="ECO:0007669"/>
    <property type="project" value="UniProtKB-ARBA"/>
</dbReference>
<gene>
    <name evidence="2" type="ORF">DMI76_02945</name>
</gene>
<dbReference type="Gene3D" id="3.40.50.10300">
    <property type="entry name" value="CoaB-like"/>
    <property type="match status" value="1"/>
</dbReference>
<feature type="domain" description="DNA/pantothenate metabolism flavoprotein C-terminal" evidence="1">
    <location>
        <begin position="5"/>
        <end position="208"/>
    </location>
</feature>
<dbReference type="InterPro" id="IPR007085">
    <property type="entry name" value="DNA/pantothenate-metab_flavo_C"/>
</dbReference>